<dbReference type="InterPro" id="IPR014729">
    <property type="entry name" value="Rossmann-like_a/b/a_fold"/>
</dbReference>
<proteinExistence type="predicted"/>
<dbReference type="SUPFAM" id="SSF52374">
    <property type="entry name" value="Nucleotidylyl transferase"/>
    <property type="match status" value="1"/>
</dbReference>
<sequence length="341" mass="38350">MSKRSGHFPSHLDRIRQGVSPIEVTSIPHARWPLPPPSFPPHQSPHLNISILDSSFNPPTLAHLALANIPLSTAFPCTHNPPTPDCCNFHAKLFLLSVRNADKSLKPGDANYDQRMGMMARLAQDVKDDISPGHDDIPMANANEGRKRYDYYRGSNTAVALIDEPTFVGKARILLEFFHKILSSKIPSPDSAIDKSSNDNEASLDSDWRTIVPDLTFIVGIDTLERLFAPRYYLSEEDMHQRLSQFLSPDGDNCRVICARRVTPGVAEYEREREVIEAAKKFIDTNRIALVDIPVDVRMFSSSETRAAILADSPHWTTMVTPLIAEYITQQDLYSHWQSPH</sequence>
<dbReference type="AlphaFoldDB" id="A0AAW0GC81"/>
<name>A0AAW0GC81_9APHY</name>
<dbReference type="GO" id="GO:0005634">
    <property type="term" value="C:nucleus"/>
    <property type="evidence" value="ECO:0007669"/>
    <property type="project" value="TreeGrafter"/>
</dbReference>
<protein>
    <recommendedName>
        <fullName evidence="3">Nicotinamide-nucleotide adenylyltransferase</fullName>
    </recommendedName>
</protein>
<evidence type="ECO:0008006" key="3">
    <source>
        <dbReference type="Google" id="ProtNLM"/>
    </source>
</evidence>
<dbReference type="GO" id="GO:0000309">
    <property type="term" value="F:nicotinamide-nucleotide adenylyltransferase activity"/>
    <property type="evidence" value="ECO:0007669"/>
    <property type="project" value="TreeGrafter"/>
</dbReference>
<dbReference type="EMBL" id="JASBNA010000006">
    <property type="protein sequence ID" value="KAK7690521.1"/>
    <property type="molecule type" value="Genomic_DNA"/>
</dbReference>
<keyword evidence="2" id="KW-1185">Reference proteome</keyword>
<organism evidence="1 2">
    <name type="scientific">Cerrena zonata</name>
    <dbReference type="NCBI Taxonomy" id="2478898"/>
    <lineage>
        <taxon>Eukaryota</taxon>
        <taxon>Fungi</taxon>
        <taxon>Dikarya</taxon>
        <taxon>Basidiomycota</taxon>
        <taxon>Agaricomycotina</taxon>
        <taxon>Agaricomycetes</taxon>
        <taxon>Polyporales</taxon>
        <taxon>Cerrenaceae</taxon>
        <taxon>Cerrena</taxon>
    </lineage>
</organism>
<gene>
    <name evidence="1" type="ORF">QCA50_005619</name>
</gene>
<dbReference type="GO" id="GO:0016887">
    <property type="term" value="F:ATP hydrolysis activity"/>
    <property type="evidence" value="ECO:0007669"/>
    <property type="project" value="TreeGrafter"/>
</dbReference>
<dbReference type="GO" id="GO:0005737">
    <property type="term" value="C:cytoplasm"/>
    <property type="evidence" value="ECO:0007669"/>
    <property type="project" value="TreeGrafter"/>
</dbReference>
<dbReference type="PANTHER" id="PTHR31285">
    <property type="entry name" value="NICOTINAMIDE MONONUCLEOTIDE ADENYLYLTRANSFERASE"/>
    <property type="match status" value="1"/>
</dbReference>
<evidence type="ECO:0000313" key="1">
    <source>
        <dbReference type="EMBL" id="KAK7690521.1"/>
    </source>
</evidence>
<dbReference type="PANTHER" id="PTHR31285:SF0">
    <property type="entry name" value="NICOTINAMIDE MONONUCLEOTIDE ADENYLYLTRANSFERASE"/>
    <property type="match status" value="1"/>
</dbReference>
<accession>A0AAW0GC81</accession>
<comment type="caution">
    <text evidence="1">The sequence shown here is derived from an EMBL/GenBank/DDBJ whole genome shotgun (WGS) entry which is preliminary data.</text>
</comment>
<dbReference type="Gene3D" id="3.40.50.620">
    <property type="entry name" value="HUPs"/>
    <property type="match status" value="1"/>
</dbReference>
<evidence type="ECO:0000313" key="2">
    <source>
        <dbReference type="Proteomes" id="UP001385951"/>
    </source>
</evidence>
<dbReference type="Proteomes" id="UP001385951">
    <property type="component" value="Unassembled WGS sequence"/>
</dbReference>
<reference evidence="1 2" key="1">
    <citation type="submission" date="2022-09" db="EMBL/GenBank/DDBJ databases">
        <authorList>
            <person name="Palmer J.M."/>
        </authorList>
    </citation>
    <scope>NUCLEOTIDE SEQUENCE [LARGE SCALE GENOMIC DNA]</scope>
    <source>
        <strain evidence="1 2">DSM 7382</strain>
    </source>
</reference>